<gene>
    <name evidence="2" type="ORF">HAND00432_LOCUS10596</name>
</gene>
<feature type="compositionally biased region" description="Low complexity" evidence="1">
    <location>
        <begin position="179"/>
        <end position="191"/>
    </location>
</feature>
<dbReference type="EMBL" id="HBFX01017509">
    <property type="protein sequence ID" value="CAD8956058.1"/>
    <property type="molecule type" value="Transcribed_RNA"/>
</dbReference>
<evidence type="ECO:0000256" key="1">
    <source>
        <dbReference type="SAM" id="MobiDB-lite"/>
    </source>
</evidence>
<accession>A0A6U4MZM5</accession>
<proteinExistence type="predicted"/>
<name>A0A6U4MZM5_HEMAN</name>
<dbReference type="AlphaFoldDB" id="A0A6U4MZM5"/>
<feature type="region of interest" description="Disordered" evidence="1">
    <location>
        <begin position="66"/>
        <end position="104"/>
    </location>
</feature>
<evidence type="ECO:0000313" key="2">
    <source>
        <dbReference type="EMBL" id="CAD8956058.1"/>
    </source>
</evidence>
<feature type="region of interest" description="Disordered" evidence="1">
    <location>
        <begin position="167"/>
        <end position="238"/>
    </location>
</feature>
<organism evidence="2">
    <name type="scientific">Hemiselmis andersenii</name>
    <name type="common">Cryptophyte alga</name>
    <dbReference type="NCBI Taxonomy" id="464988"/>
    <lineage>
        <taxon>Eukaryota</taxon>
        <taxon>Cryptophyceae</taxon>
        <taxon>Cryptomonadales</taxon>
        <taxon>Hemiselmidaceae</taxon>
        <taxon>Hemiselmis</taxon>
    </lineage>
</organism>
<protein>
    <submittedName>
        <fullName evidence="2">Uncharacterized protein</fullName>
    </submittedName>
</protein>
<sequence length="238" mass="24171">MGAEASKPVEGTGLTAEILKLKKAREGGWLTEEEYDAELKRVIQLHSGGEVAEPAYGFEDIVRATEDSEQMQEWERRYGPAAEASPGPPQTPETLSSSVHAGVAGATPGKMEMELVGGSDSVDHEPQTPGGVVLDLTGGMTEAREFGLEDEDAVVRAAQNLSLDAGAASFEPGAGGGAEEAPVVAESENAGGVEGGEDDASAGEGHGPCKADEGGGGVPESAESNLAAEAPAEDELVA</sequence>
<reference evidence="2" key="1">
    <citation type="submission" date="2021-01" db="EMBL/GenBank/DDBJ databases">
        <authorList>
            <person name="Corre E."/>
            <person name="Pelletier E."/>
            <person name="Niang G."/>
            <person name="Scheremetjew M."/>
            <person name="Finn R."/>
            <person name="Kale V."/>
            <person name="Holt S."/>
            <person name="Cochrane G."/>
            <person name="Meng A."/>
            <person name="Brown T."/>
            <person name="Cohen L."/>
        </authorList>
    </citation>
    <scope>NUCLEOTIDE SEQUENCE</scope>
    <source>
        <strain evidence="2">CCMP644</strain>
    </source>
</reference>